<proteinExistence type="predicted"/>
<organism evidence="2 3">
    <name type="scientific">Brassica cretica</name>
    <name type="common">Mustard</name>
    <dbReference type="NCBI Taxonomy" id="69181"/>
    <lineage>
        <taxon>Eukaryota</taxon>
        <taxon>Viridiplantae</taxon>
        <taxon>Streptophyta</taxon>
        <taxon>Embryophyta</taxon>
        <taxon>Tracheophyta</taxon>
        <taxon>Spermatophyta</taxon>
        <taxon>Magnoliopsida</taxon>
        <taxon>eudicotyledons</taxon>
        <taxon>Gunneridae</taxon>
        <taxon>Pentapetalae</taxon>
        <taxon>rosids</taxon>
        <taxon>malvids</taxon>
        <taxon>Brassicales</taxon>
        <taxon>Brassicaceae</taxon>
        <taxon>Brassiceae</taxon>
        <taxon>Brassica</taxon>
    </lineage>
</organism>
<dbReference type="Proteomes" id="UP000266723">
    <property type="component" value="Unassembled WGS sequence"/>
</dbReference>
<sequence>MQGHHRVPLVETRHRPCRNRSPDEVTTASKSFTSEHAYDHAPPSSTTVRWSHRSRPPAVRSRETSATGKPPPPVIFRVSSEMSEFRRYGMVGVSSGTFALRRYCLARGAETFAFDATMGTSTWTDCTSDA</sequence>
<comment type="caution">
    <text evidence="2">The sequence shown here is derived from an EMBL/GenBank/DDBJ whole genome shotgun (WGS) entry which is preliminary data.</text>
</comment>
<dbReference type="EMBL" id="QGKV02001507">
    <property type="protein sequence ID" value="KAF3530498.1"/>
    <property type="molecule type" value="Genomic_DNA"/>
</dbReference>
<keyword evidence="3" id="KW-1185">Reference proteome</keyword>
<accession>A0ABQ7BE22</accession>
<feature type="compositionally biased region" description="Polar residues" evidence="1">
    <location>
        <begin position="24"/>
        <end position="34"/>
    </location>
</feature>
<evidence type="ECO:0000313" key="2">
    <source>
        <dbReference type="EMBL" id="KAF3530498.1"/>
    </source>
</evidence>
<evidence type="ECO:0000313" key="3">
    <source>
        <dbReference type="Proteomes" id="UP000266723"/>
    </source>
</evidence>
<gene>
    <name evidence="2" type="ORF">DY000_02041033</name>
</gene>
<protein>
    <submittedName>
        <fullName evidence="2">Uncharacterized protein</fullName>
    </submittedName>
</protein>
<feature type="region of interest" description="Disordered" evidence="1">
    <location>
        <begin position="1"/>
        <end position="75"/>
    </location>
</feature>
<evidence type="ECO:0000256" key="1">
    <source>
        <dbReference type="SAM" id="MobiDB-lite"/>
    </source>
</evidence>
<reference evidence="2 3" key="1">
    <citation type="journal article" date="2020" name="BMC Genomics">
        <title>Intraspecific diversification of the crop wild relative Brassica cretica Lam. using demographic model selection.</title>
        <authorList>
            <person name="Kioukis A."/>
            <person name="Michalopoulou V.A."/>
            <person name="Briers L."/>
            <person name="Pirintsos S."/>
            <person name="Studholme D.J."/>
            <person name="Pavlidis P."/>
            <person name="Sarris P.F."/>
        </authorList>
    </citation>
    <scope>NUCLEOTIDE SEQUENCE [LARGE SCALE GENOMIC DNA]</scope>
    <source>
        <strain evidence="3">cv. PFS-1207/04</strain>
    </source>
</reference>
<name>A0ABQ7BE22_BRACR</name>